<reference evidence="1 2" key="1">
    <citation type="submission" date="2016-10" db="EMBL/GenBank/DDBJ databases">
        <authorList>
            <person name="de Groot N.N."/>
        </authorList>
    </citation>
    <scope>NUCLEOTIDE SEQUENCE [LARGE SCALE GENOMIC DNA]</scope>
    <source>
        <strain evidence="1 2">DSM 26424</strain>
    </source>
</reference>
<organism evidence="1 2">
    <name type="scientific">Salipiger marinus</name>
    <dbReference type="NCBI Taxonomy" id="555512"/>
    <lineage>
        <taxon>Bacteria</taxon>
        <taxon>Pseudomonadati</taxon>
        <taxon>Pseudomonadota</taxon>
        <taxon>Alphaproteobacteria</taxon>
        <taxon>Rhodobacterales</taxon>
        <taxon>Roseobacteraceae</taxon>
        <taxon>Salipiger</taxon>
    </lineage>
</organism>
<proteinExistence type="predicted"/>
<protein>
    <submittedName>
        <fullName evidence="1">Uncharacterized protein</fullName>
    </submittedName>
</protein>
<dbReference type="STRING" id="555512.SAMN04487993_1002260"/>
<dbReference type="RefSeq" id="WP_089843756.1">
    <property type="nucleotide sequence ID" value="NZ_FNEJ01000002.1"/>
</dbReference>
<sequence>MRAIALLLLTTLPAAGQGFDPDFDRVFADHAAEVQSPAPGIEVLELPGPVVLTRQGGYVTAQDQSAWGPAGCALKRLALITAAVQLCPMVLAAEERDRLAAQLLRAAQFAADNTVPPLDAAARDAALEALLVRGRAAQEGLCPGDGADPGWVGFAGYLASEPAMRRFARIFDQPRLPVATDCP</sequence>
<dbReference type="AlphaFoldDB" id="A0A1G8J337"/>
<gene>
    <name evidence="1" type="ORF">SAMN04487993_1002260</name>
</gene>
<keyword evidence="2" id="KW-1185">Reference proteome</keyword>
<name>A0A1G8J337_9RHOB</name>
<dbReference type="Proteomes" id="UP000199093">
    <property type="component" value="Unassembled WGS sequence"/>
</dbReference>
<dbReference type="EMBL" id="FNEJ01000002">
    <property type="protein sequence ID" value="SDI25080.1"/>
    <property type="molecule type" value="Genomic_DNA"/>
</dbReference>
<accession>A0A1G8J337</accession>
<dbReference type="OrthoDB" id="7863598at2"/>
<evidence type="ECO:0000313" key="1">
    <source>
        <dbReference type="EMBL" id="SDI25080.1"/>
    </source>
</evidence>
<evidence type="ECO:0000313" key="2">
    <source>
        <dbReference type="Proteomes" id="UP000199093"/>
    </source>
</evidence>